<name>A0A803YCZ6_MELGA</name>
<dbReference type="AlphaFoldDB" id="A0A803YCZ6"/>
<accession>A0A803YCZ6</accession>
<reference evidence="1" key="2">
    <citation type="submission" date="2025-08" db="UniProtKB">
        <authorList>
            <consortium name="Ensembl"/>
        </authorList>
    </citation>
    <scope>IDENTIFICATION</scope>
</reference>
<dbReference type="Proteomes" id="UP000001645">
    <property type="component" value="Chromosome 27"/>
</dbReference>
<evidence type="ECO:0000313" key="2">
    <source>
        <dbReference type="Proteomes" id="UP000001645"/>
    </source>
</evidence>
<dbReference type="OrthoDB" id="8963224at2759"/>
<dbReference type="InParanoid" id="A0A803YCZ6"/>
<evidence type="ECO:0000313" key="1">
    <source>
        <dbReference type="Ensembl" id="ENSMGAP00000029643.1"/>
    </source>
</evidence>
<proteinExistence type="predicted"/>
<organism evidence="1 2">
    <name type="scientific">Meleagris gallopavo</name>
    <name type="common">Wild turkey</name>
    <dbReference type="NCBI Taxonomy" id="9103"/>
    <lineage>
        <taxon>Eukaryota</taxon>
        <taxon>Metazoa</taxon>
        <taxon>Chordata</taxon>
        <taxon>Craniata</taxon>
        <taxon>Vertebrata</taxon>
        <taxon>Euteleostomi</taxon>
        <taxon>Archelosauria</taxon>
        <taxon>Archosauria</taxon>
        <taxon>Dinosauria</taxon>
        <taxon>Saurischia</taxon>
        <taxon>Theropoda</taxon>
        <taxon>Coelurosauria</taxon>
        <taxon>Aves</taxon>
        <taxon>Neognathae</taxon>
        <taxon>Galloanserae</taxon>
        <taxon>Galliformes</taxon>
        <taxon>Phasianidae</taxon>
        <taxon>Meleagridinae</taxon>
        <taxon>Meleagris</taxon>
    </lineage>
</organism>
<evidence type="ECO:0008006" key="3">
    <source>
        <dbReference type="Google" id="ProtNLM"/>
    </source>
</evidence>
<dbReference type="Ensembl" id="ENSMGAT00000037686.1">
    <property type="protein sequence ID" value="ENSMGAP00000029643.1"/>
    <property type="gene ID" value="ENSMGAG00000018298.1"/>
</dbReference>
<sequence>MEALLSPLGRVGNGGGQGMSPAHVILSLAGLQCCHAIKILRGKRGKPLSFPALRPVAKDIVRITWTSETHSTHIAEAKPEVKEFAVDFLPDFQGRLRIHPQLLSLEITELRSTDAGQYSAGVDIASKPTSPRKFTYLHSSTVLPGSLDLPRQEKPHSPQ</sequence>
<keyword evidence="2" id="KW-1185">Reference proteome</keyword>
<protein>
    <recommendedName>
        <fullName evidence="3">Immunoglobulin I-set domain-containing protein</fullName>
    </recommendedName>
</protein>
<dbReference type="InterPro" id="IPR013783">
    <property type="entry name" value="Ig-like_fold"/>
</dbReference>
<reference evidence="1 2" key="1">
    <citation type="journal article" date="2010" name="PLoS Biol.">
        <title>Multi-platform next-generation sequencing of the domestic turkey (Meleagris gallopavo): genome assembly and analysis.</title>
        <authorList>
            <person name="Dalloul R.A."/>
            <person name="Long J.A."/>
            <person name="Zimin A.V."/>
            <person name="Aslam L."/>
            <person name="Beal K."/>
            <person name="Blomberg L.A."/>
            <person name="Bouffard P."/>
            <person name="Burt D.W."/>
            <person name="Crasta O."/>
            <person name="Crooijmans R.P."/>
            <person name="Cooper K."/>
            <person name="Coulombe R.A."/>
            <person name="De S."/>
            <person name="Delany M.E."/>
            <person name="Dodgson J.B."/>
            <person name="Dong J.J."/>
            <person name="Evans C."/>
            <person name="Frederickson K.M."/>
            <person name="Flicek P."/>
            <person name="Florea L."/>
            <person name="Folkerts O."/>
            <person name="Groenen M.A."/>
            <person name="Harkins T.T."/>
            <person name="Herrero J."/>
            <person name="Hoffmann S."/>
            <person name="Megens H.J."/>
            <person name="Jiang A."/>
            <person name="de Jong P."/>
            <person name="Kaiser P."/>
            <person name="Kim H."/>
            <person name="Kim K.W."/>
            <person name="Kim S."/>
            <person name="Langenberger D."/>
            <person name="Lee M.K."/>
            <person name="Lee T."/>
            <person name="Mane S."/>
            <person name="Marcais G."/>
            <person name="Marz M."/>
            <person name="McElroy A.P."/>
            <person name="Modise T."/>
            <person name="Nefedov M."/>
            <person name="Notredame C."/>
            <person name="Paton I.R."/>
            <person name="Payne W.S."/>
            <person name="Pertea G."/>
            <person name="Prickett D."/>
            <person name="Puiu D."/>
            <person name="Qioa D."/>
            <person name="Raineri E."/>
            <person name="Ruffier M."/>
            <person name="Salzberg S.L."/>
            <person name="Schatz M.C."/>
            <person name="Scheuring C."/>
            <person name="Schmidt C.J."/>
            <person name="Schroeder S."/>
            <person name="Searle S.M."/>
            <person name="Smith E.J."/>
            <person name="Smith J."/>
            <person name="Sonstegard T.S."/>
            <person name="Stadler P.F."/>
            <person name="Tafer H."/>
            <person name="Tu Z.J."/>
            <person name="Van Tassell C.P."/>
            <person name="Vilella A.J."/>
            <person name="Williams K.P."/>
            <person name="Yorke J.A."/>
            <person name="Zhang L."/>
            <person name="Zhang H.B."/>
            <person name="Zhang X."/>
            <person name="Zhang Y."/>
            <person name="Reed K.M."/>
        </authorList>
    </citation>
    <scope>NUCLEOTIDE SEQUENCE [LARGE SCALE GENOMIC DNA]</scope>
</reference>
<reference evidence="1" key="3">
    <citation type="submission" date="2025-09" db="UniProtKB">
        <authorList>
            <consortium name="Ensembl"/>
        </authorList>
    </citation>
    <scope>IDENTIFICATION</scope>
</reference>
<dbReference type="Gene3D" id="2.60.40.10">
    <property type="entry name" value="Immunoglobulins"/>
    <property type="match status" value="1"/>
</dbReference>